<evidence type="ECO:0000313" key="8">
    <source>
        <dbReference type="Proteomes" id="UP000198403"/>
    </source>
</evidence>
<dbReference type="InterPro" id="IPR013785">
    <property type="entry name" value="Aldolase_TIM"/>
</dbReference>
<dbReference type="EMBL" id="FZNO01000057">
    <property type="protein sequence ID" value="SNR98810.1"/>
    <property type="molecule type" value="Genomic_DNA"/>
</dbReference>
<evidence type="ECO:0000256" key="3">
    <source>
        <dbReference type="ARBA" id="ARBA00022691"/>
    </source>
</evidence>
<keyword evidence="3" id="KW-0949">S-adenosyl-L-methionine</keyword>
<keyword evidence="6" id="KW-0411">Iron-sulfur</keyword>
<proteinExistence type="predicted"/>
<dbReference type="AlphaFoldDB" id="A0A239ATD2"/>
<gene>
    <name evidence="7" type="ORF">SAMN06272737_1572</name>
</gene>
<dbReference type="GO" id="GO:0051539">
    <property type="term" value="F:4 iron, 4 sulfur cluster binding"/>
    <property type="evidence" value="ECO:0007669"/>
    <property type="project" value="UniProtKB-KW"/>
</dbReference>
<evidence type="ECO:0000256" key="5">
    <source>
        <dbReference type="ARBA" id="ARBA00023004"/>
    </source>
</evidence>
<dbReference type="GO" id="GO:0046872">
    <property type="term" value="F:metal ion binding"/>
    <property type="evidence" value="ECO:0007669"/>
    <property type="project" value="UniProtKB-KW"/>
</dbReference>
<comment type="cofactor">
    <cofactor evidence="1">
        <name>[4Fe-4S] cluster</name>
        <dbReference type="ChEBI" id="CHEBI:49883"/>
    </cofactor>
</comment>
<dbReference type="GO" id="GO:0043365">
    <property type="term" value="F:[formate-C-acetyltransferase]-activating enzyme activity"/>
    <property type="evidence" value="ECO:0007669"/>
    <property type="project" value="InterPro"/>
</dbReference>
<dbReference type="InterPro" id="IPR012837">
    <property type="entry name" value="NrdG"/>
</dbReference>
<protein>
    <submittedName>
        <fullName evidence="7">Anaerobic ribonucleoside-triphosphate reductase activating protein</fullName>
    </submittedName>
</protein>
<dbReference type="PANTHER" id="PTHR30352:SF2">
    <property type="entry name" value="ANAEROBIC RIBONUCLEOSIDE-TRIPHOSPHATE REDUCTASE-ACTIVATING PROTEIN"/>
    <property type="match status" value="1"/>
</dbReference>
<keyword evidence="2" id="KW-0004">4Fe-4S</keyword>
<dbReference type="PANTHER" id="PTHR30352">
    <property type="entry name" value="PYRUVATE FORMATE-LYASE-ACTIVATING ENZYME"/>
    <property type="match status" value="1"/>
</dbReference>
<dbReference type="SFLD" id="SFLDS00029">
    <property type="entry name" value="Radical_SAM"/>
    <property type="match status" value="1"/>
</dbReference>
<dbReference type="InterPro" id="IPR007197">
    <property type="entry name" value="rSAM"/>
</dbReference>
<dbReference type="Pfam" id="PF13353">
    <property type="entry name" value="Fer4_12"/>
    <property type="match status" value="1"/>
</dbReference>
<dbReference type="InterPro" id="IPR058240">
    <property type="entry name" value="rSAM_sf"/>
</dbReference>
<dbReference type="SFLD" id="SFLDG01066">
    <property type="entry name" value="organic_radical-activating_enz"/>
    <property type="match status" value="1"/>
</dbReference>
<dbReference type="CDD" id="cd01335">
    <property type="entry name" value="Radical_SAM"/>
    <property type="match status" value="1"/>
</dbReference>
<dbReference type="Proteomes" id="UP000198403">
    <property type="component" value="Unassembled WGS sequence"/>
</dbReference>
<evidence type="ECO:0000256" key="2">
    <source>
        <dbReference type="ARBA" id="ARBA00022485"/>
    </source>
</evidence>
<dbReference type="SUPFAM" id="SSF102114">
    <property type="entry name" value="Radical SAM enzymes"/>
    <property type="match status" value="1"/>
</dbReference>
<reference evidence="7 8" key="1">
    <citation type="submission" date="2017-06" db="EMBL/GenBank/DDBJ databases">
        <authorList>
            <person name="Kim H.J."/>
            <person name="Triplett B.A."/>
        </authorList>
    </citation>
    <scope>NUCLEOTIDE SEQUENCE [LARGE SCALE GENOMIC DNA]</scope>
    <source>
        <strain evidence="7 8">DSM 44272</strain>
    </source>
</reference>
<keyword evidence="8" id="KW-1185">Reference proteome</keyword>
<keyword evidence="4" id="KW-0479">Metal-binding</keyword>
<name>A0A239ATD2_9ACTN</name>
<dbReference type="SFLD" id="SFLDG01063">
    <property type="entry name" value="activating_enzymes__group_1"/>
    <property type="match status" value="1"/>
</dbReference>
<dbReference type="Gene3D" id="3.20.20.70">
    <property type="entry name" value="Aldolase class I"/>
    <property type="match status" value="1"/>
</dbReference>
<dbReference type="SFLD" id="SFLDF00299">
    <property type="entry name" value="anaerobic_ribonucleoside-triph"/>
    <property type="match status" value="1"/>
</dbReference>
<organism evidence="7 8">
    <name type="scientific">Blastococcus mobilis</name>
    <dbReference type="NCBI Taxonomy" id="1938746"/>
    <lineage>
        <taxon>Bacteria</taxon>
        <taxon>Bacillati</taxon>
        <taxon>Actinomycetota</taxon>
        <taxon>Actinomycetes</taxon>
        <taxon>Geodermatophilales</taxon>
        <taxon>Geodermatophilaceae</taxon>
        <taxon>Blastococcus</taxon>
    </lineage>
</organism>
<evidence type="ECO:0000256" key="6">
    <source>
        <dbReference type="ARBA" id="ARBA00023014"/>
    </source>
</evidence>
<evidence type="ECO:0000313" key="7">
    <source>
        <dbReference type="EMBL" id="SNR98810.1"/>
    </source>
</evidence>
<evidence type="ECO:0000256" key="1">
    <source>
        <dbReference type="ARBA" id="ARBA00001966"/>
    </source>
</evidence>
<evidence type="ECO:0000256" key="4">
    <source>
        <dbReference type="ARBA" id="ARBA00022723"/>
    </source>
</evidence>
<dbReference type="GO" id="GO:0004748">
    <property type="term" value="F:ribonucleoside-diphosphate reductase activity, thioredoxin disulfide as acceptor"/>
    <property type="evidence" value="ECO:0007669"/>
    <property type="project" value="TreeGrafter"/>
</dbReference>
<dbReference type="InterPro" id="IPR034457">
    <property type="entry name" value="Organic_radical-activating"/>
</dbReference>
<accession>A0A239ATD2</accession>
<sequence length="229" mass="24771">MGGLSTSEGRTTAPPDQADDAVLSMARFVPATYAEGPGLRAALWVQGCSIRCPGCFNPQLWARRGGSDRQVTDLVRELLESAATHGVEGITLLGGEPFEQAAPLARVARGLRQAGLSVMTFTGYEWADLRRWAESRPDIGALLEATDLLADGPFLADSIDTSRPWIGSRNQGLRALTDRYAEQLATFDRHPDRVEVRVAADGEIAVNGWANADALDALFADLGRRNNRH</sequence>
<keyword evidence="5" id="KW-0408">Iron</keyword>